<dbReference type="InterPro" id="IPR017871">
    <property type="entry name" value="ABC_transporter-like_CS"/>
</dbReference>
<keyword evidence="1" id="KW-0677">Repeat</keyword>
<keyword evidence="2" id="KW-0547">Nucleotide-binding</keyword>
<dbReference type="NCBIfam" id="NF000355">
    <property type="entry name" value="ribo_prot_ABC_F"/>
    <property type="match status" value="1"/>
</dbReference>
<dbReference type="InterPro" id="IPR003593">
    <property type="entry name" value="AAA+_ATPase"/>
</dbReference>
<sequence length="648" mass="71207">MSILTVSNLAKSFGADVLFSDITFSISAGQKLGLIGRNGGGKTTLLKILLGQELADASSNAPPKINLANGRRMGYLRQEAPVHPERTIAEEIEVALEPYRAVQARISEAEHAMSAATDDETLSKALEDYTEALDEFESRGGWEIESTKDATLMRLGFGPETLEKQVGSCSGGEQTRLALAKLVLTRPDLLILDEPTNHLDINAVEWLEGFLKEYTGAVILVSHDRYFLDAVVDSIAELEFQKLTIYKGNYSHFRRQKEERLQRQQDLYDQQQKEIARLNDLIKRNMGANATMSNIRHKTQGRIERMEKVDAVRHDTTRVKARIDDKNAGRIGREVLNLSGVAKAYGERTLFSDLNALVERGDRVGFVGPNGAGKTTLVKLLLGEEEPTAGSIQWGHNVRMAYFSQHATDALDVEKTVLDTLRDEAPAWNETQLRSYLARFLFTGDDVYKKVVMLSGGEKNKLALACMLLEPCNLLILDEPTNHLDIESCETLGQMLTDYNGTLFLVSHDRYLLNAVTNKTLGLTGKGSAELIEGNYAAWRELQNPTPAPTAKNAPLREAGGGGEPQRAGGGKNAAGGNNKARAKTQAALEKAEAEIASLEARLAELEASLASGKGDMVALATEHTQTQEQLTATLTEWERLSEELVDR</sequence>
<dbReference type="SUPFAM" id="SSF52540">
    <property type="entry name" value="P-loop containing nucleoside triphosphate hydrolases"/>
    <property type="match status" value="2"/>
</dbReference>
<feature type="coiled-coil region" evidence="4">
    <location>
        <begin position="254"/>
        <end position="281"/>
    </location>
</feature>
<dbReference type="InterPro" id="IPR051309">
    <property type="entry name" value="ABCF_ATPase"/>
</dbReference>
<dbReference type="RefSeq" id="WP_184201720.1">
    <property type="nucleotide sequence ID" value="NZ_JACHGW010000004.1"/>
</dbReference>
<dbReference type="PROSITE" id="PS00211">
    <property type="entry name" value="ABC_TRANSPORTER_1"/>
    <property type="match status" value="2"/>
</dbReference>
<dbReference type="PANTHER" id="PTHR42855:SF2">
    <property type="entry name" value="DRUG RESISTANCE ABC TRANSPORTER,ATP-BINDING PROTEIN"/>
    <property type="match status" value="1"/>
</dbReference>
<dbReference type="PANTHER" id="PTHR42855">
    <property type="entry name" value="ABC TRANSPORTER ATP-BINDING SUBUNIT"/>
    <property type="match status" value="1"/>
</dbReference>
<organism evidence="7 8">
    <name type="scientific">Armatimonas rosea</name>
    <dbReference type="NCBI Taxonomy" id="685828"/>
    <lineage>
        <taxon>Bacteria</taxon>
        <taxon>Bacillati</taxon>
        <taxon>Armatimonadota</taxon>
        <taxon>Armatimonadia</taxon>
        <taxon>Armatimonadales</taxon>
        <taxon>Armatimonadaceae</taxon>
        <taxon>Armatimonas</taxon>
    </lineage>
</organism>
<dbReference type="Gene3D" id="3.40.50.300">
    <property type="entry name" value="P-loop containing nucleotide triphosphate hydrolases"/>
    <property type="match status" value="2"/>
</dbReference>
<dbReference type="GO" id="GO:0016887">
    <property type="term" value="F:ATP hydrolysis activity"/>
    <property type="evidence" value="ECO:0007669"/>
    <property type="project" value="InterPro"/>
</dbReference>
<proteinExistence type="predicted"/>
<feature type="compositionally biased region" description="Low complexity" evidence="5">
    <location>
        <begin position="549"/>
        <end position="558"/>
    </location>
</feature>
<feature type="coiled-coil region" evidence="4">
    <location>
        <begin position="99"/>
        <end position="139"/>
    </location>
</feature>
<protein>
    <submittedName>
        <fullName evidence="7">ATP-binding cassette subfamily F protein 3</fullName>
    </submittedName>
</protein>
<dbReference type="PROSITE" id="PS50893">
    <property type="entry name" value="ABC_TRANSPORTER_2"/>
    <property type="match status" value="2"/>
</dbReference>
<dbReference type="InterPro" id="IPR003439">
    <property type="entry name" value="ABC_transporter-like_ATP-bd"/>
</dbReference>
<evidence type="ECO:0000256" key="3">
    <source>
        <dbReference type="ARBA" id="ARBA00022840"/>
    </source>
</evidence>
<dbReference type="FunFam" id="3.40.50.300:FF:000309">
    <property type="entry name" value="ABC transporter ATP-binding protein"/>
    <property type="match status" value="1"/>
</dbReference>
<dbReference type="InterPro" id="IPR027417">
    <property type="entry name" value="P-loop_NTPase"/>
</dbReference>
<dbReference type="GO" id="GO:0003676">
    <property type="term" value="F:nucleic acid binding"/>
    <property type="evidence" value="ECO:0007669"/>
    <property type="project" value="UniProtKB-ARBA"/>
</dbReference>
<evidence type="ECO:0000256" key="1">
    <source>
        <dbReference type="ARBA" id="ARBA00022737"/>
    </source>
</evidence>
<dbReference type="Gene3D" id="1.10.287.380">
    <property type="entry name" value="Valyl-tRNA synthetase, C-terminal domain"/>
    <property type="match status" value="1"/>
</dbReference>
<dbReference type="FunFam" id="3.40.50.300:FF:000011">
    <property type="entry name" value="Putative ABC transporter ATP-binding component"/>
    <property type="match status" value="1"/>
</dbReference>
<dbReference type="Pfam" id="PF00005">
    <property type="entry name" value="ABC_tran"/>
    <property type="match status" value="2"/>
</dbReference>
<dbReference type="InterPro" id="IPR032781">
    <property type="entry name" value="ABC_tran_Xtn"/>
</dbReference>
<dbReference type="SMART" id="SM00382">
    <property type="entry name" value="AAA"/>
    <property type="match status" value="2"/>
</dbReference>
<feature type="compositionally biased region" description="Gly residues" evidence="5">
    <location>
        <begin position="559"/>
        <end position="574"/>
    </location>
</feature>
<dbReference type="CDD" id="cd03221">
    <property type="entry name" value="ABCF_EF-3"/>
    <property type="match status" value="2"/>
</dbReference>
<evidence type="ECO:0000259" key="6">
    <source>
        <dbReference type="PROSITE" id="PS50893"/>
    </source>
</evidence>
<keyword evidence="8" id="KW-1185">Reference proteome</keyword>
<feature type="domain" description="ABC transporter" evidence="6">
    <location>
        <begin position="336"/>
        <end position="550"/>
    </location>
</feature>
<dbReference type="GO" id="GO:0005524">
    <property type="term" value="F:ATP binding"/>
    <property type="evidence" value="ECO:0007669"/>
    <property type="project" value="UniProtKB-KW"/>
</dbReference>
<name>A0A7W9STF3_ARMRO</name>
<evidence type="ECO:0000256" key="2">
    <source>
        <dbReference type="ARBA" id="ARBA00022741"/>
    </source>
</evidence>
<feature type="domain" description="ABC transporter" evidence="6">
    <location>
        <begin position="4"/>
        <end position="265"/>
    </location>
</feature>
<dbReference type="InterPro" id="IPR037118">
    <property type="entry name" value="Val-tRNA_synth_C_sf"/>
</dbReference>
<dbReference type="AlphaFoldDB" id="A0A7W9STF3"/>
<accession>A0A7W9STF3</accession>
<dbReference type="EMBL" id="JACHGW010000004">
    <property type="protein sequence ID" value="MBB6052527.1"/>
    <property type="molecule type" value="Genomic_DNA"/>
</dbReference>
<evidence type="ECO:0000256" key="5">
    <source>
        <dbReference type="SAM" id="MobiDB-lite"/>
    </source>
</evidence>
<gene>
    <name evidence="7" type="ORF">HNQ39_004348</name>
</gene>
<evidence type="ECO:0000313" key="7">
    <source>
        <dbReference type="EMBL" id="MBB6052527.1"/>
    </source>
</evidence>
<evidence type="ECO:0000256" key="4">
    <source>
        <dbReference type="SAM" id="Coils"/>
    </source>
</evidence>
<dbReference type="Proteomes" id="UP000520814">
    <property type="component" value="Unassembled WGS sequence"/>
</dbReference>
<dbReference type="Pfam" id="PF12848">
    <property type="entry name" value="ABC_tran_Xtn"/>
    <property type="match status" value="1"/>
</dbReference>
<keyword evidence="3 7" id="KW-0067">ATP-binding</keyword>
<reference evidence="7 8" key="1">
    <citation type="submission" date="2020-08" db="EMBL/GenBank/DDBJ databases">
        <title>Genomic Encyclopedia of Type Strains, Phase IV (KMG-IV): sequencing the most valuable type-strain genomes for metagenomic binning, comparative biology and taxonomic classification.</title>
        <authorList>
            <person name="Goeker M."/>
        </authorList>
    </citation>
    <scope>NUCLEOTIDE SEQUENCE [LARGE SCALE GENOMIC DNA]</scope>
    <source>
        <strain evidence="7 8">DSM 23562</strain>
    </source>
</reference>
<keyword evidence="4" id="KW-0175">Coiled coil</keyword>
<feature type="region of interest" description="Disordered" evidence="5">
    <location>
        <begin position="544"/>
        <end position="586"/>
    </location>
</feature>
<comment type="caution">
    <text evidence="7">The sequence shown here is derived from an EMBL/GenBank/DDBJ whole genome shotgun (WGS) entry which is preliminary data.</text>
</comment>
<evidence type="ECO:0000313" key="8">
    <source>
        <dbReference type="Proteomes" id="UP000520814"/>
    </source>
</evidence>